<evidence type="ECO:0000259" key="3">
    <source>
        <dbReference type="PROSITE" id="PS51677"/>
    </source>
</evidence>
<accession>A0ABW3DB15</accession>
<dbReference type="Proteomes" id="UP001597120">
    <property type="component" value="Unassembled WGS sequence"/>
</dbReference>
<dbReference type="InterPro" id="IPR002509">
    <property type="entry name" value="NODB_dom"/>
</dbReference>
<dbReference type="SUPFAM" id="SSF88713">
    <property type="entry name" value="Glycoside hydrolase/deacetylase"/>
    <property type="match status" value="1"/>
</dbReference>
<dbReference type="Gene3D" id="3.20.20.370">
    <property type="entry name" value="Glycoside hydrolase/deacetylase"/>
    <property type="match status" value="1"/>
</dbReference>
<gene>
    <name evidence="4" type="ORF">ACFQ03_13450</name>
</gene>
<feature type="domain" description="NodB homology" evidence="3">
    <location>
        <begin position="91"/>
        <end position="313"/>
    </location>
</feature>
<dbReference type="PROSITE" id="PS51677">
    <property type="entry name" value="NODB"/>
    <property type="match status" value="1"/>
</dbReference>
<organism evidence="4 5">
    <name type="scientific">Paenibacillus residui</name>
    <dbReference type="NCBI Taxonomy" id="629724"/>
    <lineage>
        <taxon>Bacteria</taxon>
        <taxon>Bacillati</taxon>
        <taxon>Bacillota</taxon>
        <taxon>Bacilli</taxon>
        <taxon>Bacillales</taxon>
        <taxon>Paenibacillaceae</taxon>
        <taxon>Paenibacillus</taxon>
    </lineage>
</organism>
<dbReference type="InterPro" id="IPR051398">
    <property type="entry name" value="Polysacch_Deacetylase"/>
</dbReference>
<evidence type="ECO:0000256" key="1">
    <source>
        <dbReference type="ARBA" id="ARBA00004613"/>
    </source>
</evidence>
<comment type="caution">
    <text evidence="4">The sequence shown here is derived from an EMBL/GenBank/DDBJ whole genome shotgun (WGS) entry which is preliminary data.</text>
</comment>
<evidence type="ECO:0000313" key="5">
    <source>
        <dbReference type="Proteomes" id="UP001597120"/>
    </source>
</evidence>
<dbReference type="CDD" id="cd10918">
    <property type="entry name" value="CE4_NodB_like_5s_6s"/>
    <property type="match status" value="1"/>
</dbReference>
<comment type="subcellular location">
    <subcellularLocation>
        <location evidence="1">Secreted</location>
    </subcellularLocation>
</comment>
<reference evidence="5" key="1">
    <citation type="journal article" date="2019" name="Int. J. Syst. Evol. Microbiol.">
        <title>The Global Catalogue of Microorganisms (GCM) 10K type strain sequencing project: providing services to taxonomists for standard genome sequencing and annotation.</title>
        <authorList>
            <consortium name="The Broad Institute Genomics Platform"/>
            <consortium name="The Broad Institute Genome Sequencing Center for Infectious Disease"/>
            <person name="Wu L."/>
            <person name="Ma J."/>
        </authorList>
    </citation>
    <scope>NUCLEOTIDE SEQUENCE [LARGE SCALE GENOMIC DNA]</scope>
    <source>
        <strain evidence="5">CCUG 57263</strain>
    </source>
</reference>
<dbReference type="PANTHER" id="PTHR34216:SF3">
    <property type="entry name" value="POLY-BETA-1,6-N-ACETYL-D-GLUCOSAMINE N-DEACETYLASE"/>
    <property type="match status" value="1"/>
</dbReference>
<dbReference type="RefSeq" id="WP_379288671.1">
    <property type="nucleotide sequence ID" value="NZ_JBHTIU010000039.1"/>
</dbReference>
<evidence type="ECO:0000256" key="2">
    <source>
        <dbReference type="ARBA" id="ARBA00022729"/>
    </source>
</evidence>
<proteinExistence type="predicted"/>
<protein>
    <submittedName>
        <fullName evidence="4">Polysaccharide deacetylase family protein</fullName>
    </submittedName>
</protein>
<sequence length="363" mass="40834">MIKFFVRSLFVTIIGLTLLVSSLSAYQPNTMYREQVAVIMYHHVDDTIQSSGTITVDLFQRQLTYLQQQGYQFITLDQFKQYLAGGPVPDNAVLVTFDDGYESFYSNAYPVLSQLNIPAVNFAITKDTLNPQASYIPAMSQQQIAEMITAAPGRIEVQCHTHALHDKVDGQALLTARLDLDSGKRESEEDYRQRIMADTRTCRSVLEQVNPSPIDSLAYPFGIYDRDAAEALQSAGIEYAFTIAPGMATRQTDRLAIPRINAGGPYISPAKLHKSIQNQIQAVHHNYDRIPLREMVENWGGEVAEDSEGLIVIRYEGREWKLRPGSRTVLHQNNSLTIGQPVQVIEGKAYARWSDIEKLLFES</sequence>
<name>A0ABW3DB15_9BACL</name>
<keyword evidence="5" id="KW-1185">Reference proteome</keyword>
<dbReference type="PANTHER" id="PTHR34216">
    <property type="match status" value="1"/>
</dbReference>
<dbReference type="EMBL" id="JBHTIU010000039">
    <property type="protein sequence ID" value="MFD0870161.1"/>
    <property type="molecule type" value="Genomic_DNA"/>
</dbReference>
<dbReference type="InterPro" id="IPR011330">
    <property type="entry name" value="Glyco_hydro/deAcase_b/a-brl"/>
</dbReference>
<keyword evidence="2" id="KW-0732">Signal</keyword>
<evidence type="ECO:0000313" key="4">
    <source>
        <dbReference type="EMBL" id="MFD0870161.1"/>
    </source>
</evidence>
<dbReference type="Pfam" id="PF01522">
    <property type="entry name" value="Polysacc_deac_1"/>
    <property type="match status" value="1"/>
</dbReference>